<comment type="caution">
    <text evidence="1">The sequence shown here is derived from an EMBL/GenBank/DDBJ whole genome shotgun (WGS) entry which is preliminary data.</text>
</comment>
<gene>
    <name evidence="1" type="ORF">B0H17DRAFT_1205230</name>
</gene>
<dbReference type="AlphaFoldDB" id="A0AAD7D8A2"/>
<protein>
    <submittedName>
        <fullName evidence="1">Uncharacterized protein</fullName>
    </submittedName>
</protein>
<name>A0AAD7D8A2_MYCRO</name>
<keyword evidence="2" id="KW-1185">Reference proteome</keyword>
<accession>A0AAD7D8A2</accession>
<evidence type="ECO:0000313" key="1">
    <source>
        <dbReference type="EMBL" id="KAJ7683372.1"/>
    </source>
</evidence>
<evidence type="ECO:0000313" key="2">
    <source>
        <dbReference type="Proteomes" id="UP001221757"/>
    </source>
</evidence>
<dbReference type="Proteomes" id="UP001221757">
    <property type="component" value="Unassembled WGS sequence"/>
</dbReference>
<dbReference type="EMBL" id="JARKIE010000109">
    <property type="protein sequence ID" value="KAJ7683372.1"/>
    <property type="molecule type" value="Genomic_DNA"/>
</dbReference>
<sequence length="497" mass="56188">MPTSHPSQIEDTLSRGGVTFLTRFFDTWDPSTIFLLGQLNYRLRSLVVFYVQHAWNVHRFLSHWFGRSGDMLNFLRRSAAIVCGPAVLQYFNRNSPHDRSPLNVCVDFRGFVGIGKFLAGQGYQFSPSGGAGIKDFEMITLLEAAWMPENRLKVHGERSVTQEDHGSRSFTFVRRFSSSNLRVVVVHLVRCELHRFVFAMHSTALMNYITSDYAVSVFPRTTFVKRRTLVSCQERFPGVDDALTKAENWLKQYNPGRGHFQIVAASSKVYADAEVGVRWVGDTRCWTIPLDPICKKFDVDGPAFDALDWRTGVTRHGSYLRVAEPFLWRLPIREKPLSDGMVRGLSAAAKIRSGAKRFYVYTTSGTNGEGIWVAPRVHDLDFKDFDLSNVFPNGCISVVVNMVPGTNMPLPSTWRIYMDSGRYPAPLNASVQNKFGVEWPGNLVLGKHRRGSDVHIAHIAGGEEDFVEVILGLWLKQFIHVKSAMGAKLHFKEFSKL</sequence>
<proteinExistence type="predicted"/>
<reference evidence="1" key="1">
    <citation type="submission" date="2023-03" db="EMBL/GenBank/DDBJ databases">
        <title>Massive genome expansion in bonnet fungi (Mycena s.s.) driven by repeated elements and novel gene families across ecological guilds.</title>
        <authorList>
            <consortium name="Lawrence Berkeley National Laboratory"/>
            <person name="Harder C.B."/>
            <person name="Miyauchi S."/>
            <person name="Viragh M."/>
            <person name="Kuo A."/>
            <person name="Thoen E."/>
            <person name="Andreopoulos B."/>
            <person name="Lu D."/>
            <person name="Skrede I."/>
            <person name="Drula E."/>
            <person name="Henrissat B."/>
            <person name="Morin E."/>
            <person name="Kohler A."/>
            <person name="Barry K."/>
            <person name="LaButti K."/>
            <person name="Morin E."/>
            <person name="Salamov A."/>
            <person name="Lipzen A."/>
            <person name="Mereny Z."/>
            <person name="Hegedus B."/>
            <person name="Baldrian P."/>
            <person name="Stursova M."/>
            <person name="Weitz H."/>
            <person name="Taylor A."/>
            <person name="Grigoriev I.V."/>
            <person name="Nagy L.G."/>
            <person name="Martin F."/>
            <person name="Kauserud H."/>
        </authorList>
    </citation>
    <scope>NUCLEOTIDE SEQUENCE</scope>
    <source>
        <strain evidence="1">CBHHK067</strain>
    </source>
</reference>
<organism evidence="1 2">
    <name type="scientific">Mycena rosella</name>
    <name type="common">Pink bonnet</name>
    <name type="synonym">Agaricus rosellus</name>
    <dbReference type="NCBI Taxonomy" id="1033263"/>
    <lineage>
        <taxon>Eukaryota</taxon>
        <taxon>Fungi</taxon>
        <taxon>Dikarya</taxon>
        <taxon>Basidiomycota</taxon>
        <taxon>Agaricomycotina</taxon>
        <taxon>Agaricomycetes</taxon>
        <taxon>Agaricomycetidae</taxon>
        <taxon>Agaricales</taxon>
        <taxon>Marasmiineae</taxon>
        <taxon>Mycenaceae</taxon>
        <taxon>Mycena</taxon>
    </lineage>
</organism>